<proteinExistence type="inferred from homology"/>
<dbReference type="FunFam" id="1.20.1310.10:FF:000031">
    <property type="entry name" value="Ubiquitin ligase subunit CulD"/>
    <property type="match status" value="1"/>
</dbReference>
<dbReference type="GO" id="GO:0016874">
    <property type="term" value="F:ligase activity"/>
    <property type="evidence" value="ECO:0007669"/>
    <property type="project" value="UniProtKB-KW"/>
</dbReference>
<evidence type="ECO:0000313" key="8">
    <source>
        <dbReference type="EMBL" id="KAH8705420.1"/>
    </source>
</evidence>
<dbReference type="InterPro" id="IPR036388">
    <property type="entry name" value="WH-like_DNA-bd_sf"/>
</dbReference>
<dbReference type="GeneID" id="70245167"/>
<dbReference type="SUPFAM" id="SSF75632">
    <property type="entry name" value="Cullin homology domain"/>
    <property type="match status" value="1"/>
</dbReference>
<dbReference type="SMART" id="SM00884">
    <property type="entry name" value="Cullin_Nedd8"/>
    <property type="match status" value="1"/>
</dbReference>
<comment type="similarity">
    <text evidence="1 4 5">Belongs to the cullin family.</text>
</comment>
<dbReference type="InterPro" id="IPR036317">
    <property type="entry name" value="Cullin_homology_sf"/>
</dbReference>
<dbReference type="InterPro" id="IPR016157">
    <property type="entry name" value="Cullin_CS"/>
</dbReference>
<dbReference type="PANTHER" id="PTHR11932">
    <property type="entry name" value="CULLIN"/>
    <property type="match status" value="1"/>
</dbReference>
<dbReference type="SUPFAM" id="SSF46785">
    <property type="entry name" value="Winged helix' DNA-binding domain"/>
    <property type="match status" value="1"/>
</dbReference>
<evidence type="ECO:0000256" key="5">
    <source>
        <dbReference type="RuleBase" id="RU003829"/>
    </source>
</evidence>
<evidence type="ECO:0000256" key="1">
    <source>
        <dbReference type="ARBA" id="ARBA00006019"/>
    </source>
</evidence>
<accession>A0AAD4L2J1</accession>
<dbReference type="AlphaFoldDB" id="A0AAD4L2J1"/>
<feature type="region of interest" description="Disordered" evidence="6">
    <location>
        <begin position="1"/>
        <end position="89"/>
    </location>
</feature>
<keyword evidence="3" id="KW-0832">Ubl conjugation</keyword>
<dbReference type="Pfam" id="PF10557">
    <property type="entry name" value="Cullin_Nedd8"/>
    <property type="match status" value="1"/>
</dbReference>
<dbReference type="InterPro" id="IPR016159">
    <property type="entry name" value="Cullin_repeat-like_dom_sf"/>
</dbReference>
<dbReference type="SUPFAM" id="SSF74788">
    <property type="entry name" value="Cullin repeat-like"/>
    <property type="match status" value="1"/>
</dbReference>
<dbReference type="GO" id="GO:0006511">
    <property type="term" value="P:ubiquitin-dependent protein catabolic process"/>
    <property type="evidence" value="ECO:0007669"/>
    <property type="project" value="InterPro"/>
</dbReference>
<evidence type="ECO:0000256" key="2">
    <source>
        <dbReference type="ARBA" id="ARBA00022499"/>
    </source>
</evidence>
<name>A0AAD4L2J1_9EURO</name>
<evidence type="ECO:0000256" key="4">
    <source>
        <dbReference type="PROSITE-ProRule" id="PRU00330"/>
    </source>
</evidence>
<evidence type="ECO:0000256" key="6">
    <source>
        <dbReference type="SAM" id="MobiDB-lite"/>
    </source>
</evidence>
<dbReference type="InterPro" id="IPR036390">
    <property type="entry name" value="WH_DNA-bd_sf"/>
</dbReference>
<sequence>MHQHPKATEQRGGKRKTVEKRKLPDEQQPQNQHQHQHRQRKISELLSSSPSHHRDHQYPSSPKRFRASSPTSVQTDDTPISPTKMYSFSKSDSKVNNVLGQKAPATAQRPNTFTPHTGAKRLVVKNLRSGPRLNQDTYFDKIWGQLAVALDAVFDGGKPAASLEELYKGAENVCRQGRAAVLAKKLQDKCKTYICDNLQQSLLTKAKTSSDVDTLQAVVDAWATWNSKLVTIRWIFYYLDQSFLLHSKEYPVINEMGLIHFQSLIFLDAELKEKILRGSCNLIAGDRTSEGLKQQAESDLLRKSIALFHDLGVYSRHFEPLFLQESESYFKSWSEKEASSQYLANYAENSHRLIQQELTRCELYALTQSTQQSLTVLLDDHLVRDKQAILLAESDLLGLMTTENKHALEQIYSLLERLRLGSQLKTCFGKYIEEQGSTIIFDPERESEMVARLLEFKEQLDHTWAGSFHKDEALGHTLREAFESFMNKSKKTESNWGTDNSKTGEMIAKYVDILLKGGLKVIGKQADDSGLADEDTEINRQLDKVLELFRFVHGKAVFEAFYKNDLARRLLMGRSASDDAEKSMLARLKTECGSNFTHNLEAMFRDMDLARDEMTSYNSYQSQRRHRLGLDLNVSVLSSAAWPTYPDVTVRIPPDIAKATSDFEQYYHTKHKGRKLHWKHQLAHCQLRSRFDKGNKEIVVSSFQAIVLLLFNDVAEGETLTYVQIKEACGLSDRELTRTLQSLACAKYRVLLKKPKGKDVNETDVFSFNAGFQDQKMRIKINQVQLKETKEENKTTHERVAADRHYETQAAIVRIMKSRKLITHAELVAEVIKATRSRGVLEPAEIKKNIEKLIEKDYMEREEGNKYSYLA</sequence>
<dbReference type="RefSeq" id="XP_046078041.1">
    <property type="nucleotide sequence ID" value="XM_046214880.1"/>
</dbReference>
<dbReference type="GO" id="GO:0031461">
    <property type="term" value="C:cullin-RING ubiquitin ligase complex"/>
    <property type="evidence" value="ECO:0007669"/>
    <property type="project" value="InterPro"/>
</dbReference>
<dbReference type="Gene3D" id="1.20.1310.10">
    <property type="entry name" value="Cullin Repeats"/>
    <property type="match status" value="4"/>
</dbReference>
<evidence type="ECO:0000313" key="9">
    <source>
        <dbReference type="Proteomes" id="UP001201262"/>
    </source>
</evidence>
<dbReference type="GO" id="GO:0031625">
    <property type="term" value="F:ubiquitin protein ligase binding"/>
    <property type="evidence" value="ECO:0007669"/>
    <property type="project" value="InterPro"/>
</dbReference>
<dbReference type="InterPro" id="IPR019559">
    <property type="entry name" value="Cullin_neddylation_domain"/>
</dbReference>
<feature type="domain" description="Cullin family profile" evidence="7">
    <location>
        <begin position="502"/>
        <end position="744"/>
    </location>
</feature>
<dbReference type="Pfam" id="PF00888">
    <property type="entry name" value="Cullin"/>
    <property type="match status" value="1"/>
</dbReference>
<keyword evidence="9" id="KW-1185">Reference proteome</keyword>
<feature type="compositionally biased region" description="Polar residues" evidence="6">
    <location>
        <begin position="68"/>
        <end position="89"/>
    </location>
</feature>
<dbReference type="Gene3D" id="1.10.10.10">
    <property type="entry name" value="Winged helix-like DNA-binding domain superfamily/Winged helix DNA-binding domain"/>
    <property type="match status" value="1"/>
</dbReference>
<dbReference type="PROSITE" id="PS01256">
    <property type="entry name" value="CULLIN_1"/>
    <property type="match status" value="1"/>
</dbReference>
<reference evidence="8" key="1">
    <citation type="submission" date="2021-12" db="EMBL/GenBank/DDBJ databases">
        <title>Convergent genome expansion in fungi linked to evolution of root-endophyte symbiosis.</title>
        <authorList>
            <consortium name="DOE Joint Genome Institute"/>
            <person name="Ke Y.-H."/>
            <person name="Bonito G."/>
            <person name="Liao H.-L."/>
            <person name="Looney B."/>
            <person name="Rojas-Flechas A."/>
            <person name="Nash J."/>
            <person name="Hameed K."/>
            <person name="Schadt C."/>
            <person name="Martin F."/>
            <person name="Crous P.W."/>
            <person name="Miettinen O."/>
            <person name="Magnuson J.K."/>
            <person name="Labbe J."/>
            <person name="Jacobson D."/>
            <person name="Doktycz M.J."/>
            <person name="Veneault-Fourrey C."/>
            <person name="Kuo A."/>
            <person name="Mondo S."/>
            <person name="Calhoun S."/>
            <person name="Riley R."/>
            <person name="Ohm R."/>
            <person name="LaButti K."/>
            <person name="Andreopoulos B."/>
            <person name="Pangilinan J."/>
            <person name="Nolan M."/>
            <person name="Tritt A."/>
            <person name="Clum A."/>
            <person name="Lipzen A."/>
            <person name="Daum C."/>
            <person name="Barry K."/>
            <person name="Grigoriev I.V."/>
            <person name="Vilgalys R."/>
        </authorList>
    </citation>
    <scope>NUCLEOTIDE SEQUENCE</scope>
    <source>
        <strain evidence="8">PMI_201</strain>
    </source>
</reference>
<dbReference type="SMART" id="SM00182">
    <property type="entry name" value="CULLIN"/>
    <property type="match status" value="1"/>
</dbReference>
<dbReference type="Gene3D" id="3.30.230.130">
    <property type="entry name" value="Cullin, Chain C, Domain 2"/>
    <property type="match status" value="1"/>
</dbReference>
<keyword evidence="2" id="KW-1017">Isopeptide bond</keyword>
<dbReference type="InterPro" id="IPR001373">
    <property type="entry name" value="Cullin_N"/>
</dbReference>
<keyword evidence="8" id="KW-0436">Ligase</keyword>
<gene>
    <name evidence="8" type="ORF">BGW36DRAFT_367553</name>
</gene>
<comment type="caution">
    <text evidence="8">The sequence shown here is derived from an EMBL/GenBank/DDBJ whole genome shotgun (WGS) entry which is preliminary data.</text>
</comment>
<dbReference type="InterPro" id="IPR059120">
    <property type="entry name" value="Cullin-like_AB"/>
</dbReference>
<dbReference type="PROSITE" id="PS50069">
    <property type="entry name" value="CULLIN_2"/>
    <property type="match status" value="1"/>
</dbReference>
<dbReference type="FunFam" id="1.20.1310.10:FF:000035">
    <property type="entry name" value="Ubiquitin ligase subunit CulD, putative"/>
    <property type="match status" value="1"/>
</dbReference>
<evidence type="ECO:0000256" key="3">
    <source>
        <dbReference type="ARBA" id="ARBA00022843"/>
    </source>
</evidence>
<dbReference type="EMBL" id="JAJTJA010000001">
    <property type="protein sequence ID" value="KAH8705420.1"/>
    <property type="molecule type" value="Genomic_DNA"/>
</dbReference>
<evidence type="ECO:0000259" key="7">
    <source>
        <dbReference type="PROSITE" id="PS50069"/>
    </source>
</evidence>
<dbReference type="InterPro" id="IPR016158">
    <property type="entry name" value="Cullin_homology"/>
</dbReference>
<dbReference type="FunFam" id="1.10.10.10:FF:000014">
    <property type="entry name" value="Cullin 1"/>
    <property type="match status" value="1"/>
</dbReference>
<dbReference type="Proteomes" id="UP001201262">
    <property type="component" value="Unassembled WGS sequence"/>
</dbReference>
<protein>
    <submittedName>
        <fullName evidence="8">Ubiquitin ligase subunit CulD</fullName>
    </submittedName>
</protein>
<dbReference type="Pfam" id="PF26557">
    <property type="entry name" value="Cullin_AB"/>
    <property type="match status" value="1"/>
</dbReference>
<feature type="compositionally biased region" description="Basic and acidic residues" evidence="6">
    <location>
        <begin position="1"/>
        <end position="12"/>
    </location>
</feature>
<organism evidence="8 9">
    <name type="scientific">Talaromyces proteolyticus</name>
    <dbReference type="NCBI Taxonomy" id="1131652"/>
    <lineage>
        <taxon>Eukaryota</taxon>
        <taxon>Fungi</taxon>
        <taxon>Dikarya</taxon>
        <taxon>Ascomycota</taxon>
        <taxon>Pezizomycotina</taxon>
        <taxon>Eurotiomycetes</taxon>
        <taxon>Eurotiomycetidae</taxon>
        <taxon>Eurotiales</taxon>
        <taxon>Trichocomaceae</taxon>
        <taxon>Talaromyces</taxon>
        <taxon>Talaromyces sect. Bacilispori</taxon>
    </lineage>
</organism>
<dbReference type="InterPro" id="IPR045093">
    <property type="entry name" value="Cullin"/>
</dbReference>